<proteinExistence type="predicted"/>
<feature type="compositionally biased region" description="Basic and acidic residues" evidence="1">
    <location>
        <begin position="161"/>
        <end position="170"/>
    </location>
</feature>
<dbReference type="AlphaFoldDB" id="A0A3D8QXR1"/>
<organism evidence="2 3">
    <name type="scientific">Coleophoma cylindrospora</name>
    <dbReference type="NCBI Taxonomy" id="1849047"/>
    <lineage>
        <taxon>Eukaryota</taxon>
        <taxon>Fungi</taxon>
        <taxon>Dikarya</taxon>
        <taxon>Ascomycota</taxon>
        <taxon>Pezizomycotina</taxon>
        <taxon>Leotiomycetes</taxon>
        <taxon>Helotiales</taxon>
        <taxon>Dermateaceae</taxon>
        <taxon>Coleophoma</taxon>
    </lineage>
</organism>
<name>A0A3D8QXR1_9HELO</name>
<gene>
    <name evidence="2" type="ORF">BP6252_10217</name>
</gene>
<evidence type="ECO:0000313" key="2">
    <source>
        <dbReference type="EMBL" id="RDW66582.1"/>
    </source>
</evidence>
<feature type="region of interest" description="Disordered" evidence="1">
    <location>
        <begin position="131"/>
        <end position="200"/>
    </location>
</feature>
<dbReference type="OrthoDB" id="10471925at2759"/>
<comment type="caution">
    <text evidence="2">The sequence shown here is derived from an EMBL/GenBank/DDBJ whole genome shotgun (WGS) entry which is preliminary data.</text>
</comment>
<feature type="compositionally biased region" description="Basic and acidic residues" evidence="1">
    <location>
        <begin position="65"/>
        <end position="103"/>
    </location>
</feature>
<keyword evidence="3" id="KW-1185">Reference proteome</keyword>
<dbReference type="Proteomes" id="UP000256645">
    <property type="component" value="Unassembled WGS sequence"/>
</dbReference>
<evidence type="ECO:0000313" key="3">
    <source>
        <dbReference type="Proteomes" id="UP000256645"/>
    </source>
</evidence>
<dbReference type="EMBL" id="PDLM01000011">
    <property type="protein sequence ID" value="RDW66582.1"/>
    <property type="molecule type" value="Genomic_DNA"/>
</dbReference>
<accession>A0A3D8QXR1</accession>
<evidence type="ECO:0000256" key="1">
    <source>
        <dbReference type="SAM" id="MobiDB-lite"/>
    </source>
</evidence>
<reference evidence="2 3" key="1">
    <citation type="journal article" date="2018" name="IMA Fungus">
        <title>IMA Genome-F 9: Draft genome sequence of Annulohypoxylon stygium, Aspergillus mulundensis, Berkeleyomyces basicola (syn. Thielaviopsis basicola), Ceratocystis smalleyi, two Cercospora beticola strains, Coleophoma cylindrospora, Fusarium fracticaudum, Phialophora cf. hyalina, and Morchella septimelata.</title>
        <authorList>
            <person name="Wingfield B.D."/>
            <person name="Bills G.F."/>
            <person name="Dong Y."/>
            <person name="Huang W."/>
            <person name="Nel W.J."/>
            <person name="Swalarsk-Parry B.S."/>
            <person name="Vaghefi N."/>
            <person name="Wilken P.M."/>
            <person name="An Z."/>
            <person name="de Beer Z.W."/>
            <person name="De Vos L."/>
            <person name="Chen L."/>
            <person name="Duong T.A."/>
            <person name="Gao Y."/>
            <person name="Hammerbacher A."/>
            <person name="Kikkert J.R."/>
            <person name="Li Y."/>
            <person name="Li H."/>
            <person name="Li K."/>
            <person name="Li Q."/>
            <person name="Liu X."/>
            <person name="Ma X."/>
            <person name="Naidoo K."/>
            <person name="Pethybridge S.J."/>
            <person name="Sun J."/>
            <person name="Steenkamp E.T."/>
            <person name="van der Nest M.A."/>
            <person name="van Wyk S."/>
            <person name="Wingfield M.J."/>
            <person name="Xiong C."/>
            <person name="Yue Q."/>
            <person name="Zhang X."/>
        </authorList>
    </citation>
    <scope>NUCLEOTIDE SEQUENCE [LARGE SCALE GENOMIC DNA]</scope>
    <source>
        <strain evidence="2 3">BP6252</strain>
    </source>
</reference>
<protein>
    <submittedName>
        <fullName evidence="2">Uncharacterized protein</fullName>
    </submittedName>
</protein>
<sequence>MIGWKIAHPGQVFERSLLPTLRDQPPGRLDDERHGEDEEAGGDELDCHRNVPLSVGGVGNAEFHPVVDPEATERRTGQHDLKDADQATTDRRGRAFGDVDGNDHGGGAHAEPGDEAPNVENLDLGEEVQHHAHDEEDAASGDGPFPPVSLRQEGADDDAEERAALEDAHDVGGLSRRHGAREPERSLKGGQGDGPADKGRAIAIHGTGLASRRGQRNGVHPPSENLLGHRVVRVVFDGEWIPHDGGFARISAWSAKVTTAAGLADVDNGDDMGVL</sequence>
<feature type="region of interest" description="Disordered" evidence="1">
    <location>
        <begin position="17"/>
        <end position="119"/>
    </location>
</feature>